<dbReference type="InterPro" id="IPR050351">
    <property type="entry name" value="BphY/WalK/GraS-like"/>
</dbReference>
<evidence type="ECO:0000256" key="1">
    <source>
        <dbReference type="ARBA" id="ARBA00000085"/>
    </source>
</evidence>
<keyword evidence="8" id="KW-0812">Transmembrane</keyword>
<dbReference type="InterPro" id="IPR003594">
    <property type="entry name" value="HATPase_dom"/>
</dbReference>
<sequence>MLFNSRGVSILLAISIAIVTTAFLSLLEGVSNIALILTFILSSSSAYLLISIVLEFLFFKEINKLYEVFNKLGEKNYSFVNDMNDQKSLNPLRKINQEIFSYAANKQQEIDELKRMATYRREFLADVSHELKTPIFAAQGFVYTLLDGAVSDKKVRGKFLKKAAKSLDGLEMLVNDLLTLSHIEAGEIKMHFEEIDIYALVQDVFDQFEGKVDKKNIILQFDKDYQSPIHVIADYQRIYQVIVNLISNAIKYSDENTEIVVGFEISDKDVTVAIQDHGAGISPEHIKRIFERFYRIDKSRSKERGGTGLGLAIVKHIIEAHGSSVSVTSTLGKGSLFSFKLPVKKAPEPYVPIAEEESETD</sequence>
<dbReference type="FunFam" id="3.30.565.10:FF:000006">
    <property type="entry name" value="Sensor histidine kinase WalK"/>
    <property type="match status" value="1"/>
</dbReference>
<keyword evidence="8" id="KW-1133">Transmembrane helix</keyword>
<dbReference type="Pfam" id="PF00512">
    <property type="entry name" value="HisKA"/>
    <property type="match status" value="1"/>
</dbReference>
<feature type="transmembrane region" description="Helical" evidence="8">
    <location>
        <begin position="7"/>
        <end position="27"/>
    </location>
</feature>
<evidence type="ECO:0000256" key="6">
    <source>
        <dbReference type="ARBA" id="ARBA00023012"/>
    </source>
</evidence>
<dbReference type="InterPro" id="IPR005467">
    <property type="entry name" value="His_kinase_dom"/>
</dbReference>
<reference evidence="10 12" key="1">
    <citation type="submission" date="2023-08" db="EMBL/GenBank/DDBJ databases">
        <title>Comparative genomics and taxonomic characterization of three novel marine species of genus Marivirga.</title>
        <authorList>
            <person name="Muhammad N."/>
            <person name="Kim S.-G."/>
        </authorList>
    </citation>
    <scope>NUCLEOTIDE SEQUENCE</scope>
    <source>
        <strain evidence="11 12">ABR2-2</strain>
        <strain evidence="10">BKB1-2</strain>
    </source>
</reference>
<keyword evidence="10" id="KW-0547">Nucleotide-binding</keyword>
<name>A0AA49GEE0_9BACT</name>
<feature type="domain" description="Histidine kinase" evidence="9">
    <location>
        <begin position="126"/>
        <end position="345"/>
    </location>
</feature>
<dbReference type="SMART" id="SM00387">
    <property type="entry name" value="HATPase_c"/>
    <property type="match status" value="1"/>
</dbReference>
<keyword evidence="3" id="KW-0597">Phosphoprotein</keyword>
<evidence type="ECO:0000256" key="8">
    <source>
        <dbReference type="SAM" id="Phobius"/>
    </source>
</evidence>
<keyword evidence="5" id="KW-0418">Kinase</keyword>
<dbReference type="InterPro" id="IPR036097">
    <property type="entry name" value="HisK_dim/P_sf"/>
</dbReference>
<proteinExistence type="predicted"/>
<keyword evidence="10" id="KW-0067">ATP-binding</keyword>
<dbReference type="InterPro" id="IPR036890">
    <property type="entry name" value="HATPase_C_sf"/>
</dbReference>
<evidence type="ECO:0000256" key="7">
    <source>
        <dbReference type="ARBA" id="ARBA00023136"/>
    </source>
</evidence>
<dbReference type="EMBL" id="CP129968">
    <property type="protein sequence ID" value="WKK81655.1"/>
    <property type="molecule type" value="Genomic_DNA"/>
</dbReference>
<evidence type="ECO:0000313" key="11">
    <source>
        <dbReference type="EMBL" id="WKK87590.2"/>
    </source>
</evidence>
<dbReference type="PRINTS" id="PR00344">
    <property type="entry name" value="BCTRLSENSOR"/>
</dbReference>
<dbReference type="RefSeq" id="WP_302127207.1">
    <property type="nucleotide sequence ID" value="NZ_CP129968.2"/>
</dbReference>
<evidence type="ECO:0000256" key="2">
    <source>
        <dbReference type="ARBA" id="ARBA00012438"/>
    </source>
</evidence>
<dbReference type="Gene3D" id="1.10.287.130">
    <property type="match status" value="1"/>
</dbReference>
<dbReference type="KEGG" id="marp:QYS47_05145"/>
<dbReference type="PANTHER" id="PTHR45453">
    <property type="entry name" value="PHOSPHATE REGULON SENSOR PROTEIN PHOR"/>
    <property type="match status" value="1"/>
</dbReference>
<dbReference type="EC" id="2.7.13.3" evidence="2"/>
<comment type="catalytic activity">
    <reaction evidence="1">
        <text>ATP + protein L-histidine = ADP + protein N-phospho-L-histidine.</text>
        <dbReference type="EC" id="2.7.13.3"/>
    </reaction>
</comment>
<dbReference type="GO" id="GO:0005886">
    <property type="term" value="C:plasma membrane"/>
    <property type="evidence" value="ECO:0007669"/>
    <property type="project" value="TreeGrafter"/>
</dbReference>
<dbReference type="SUPFAM" id="SSF55874">
    <property type="entry name" value="ATPase domain of HSP90 chaperone/DNA topoisomerase II/histidine kinase"/>
    <property type="match status" value="1"/>
</dbReference>
<dbReference type="AlphaFoldDB" id="A0AA49GEE0"/>
<evidence type="ECO:0000256" key="3">
    <source>
        <dbReference type="ARBA" id="ARBA00022553"/>
    </source>
</evidence>
<dbReference type="GO" id="GO:0016036">
    <property type="term" value="P:cellular response to phosphate starvation"/>
    <property type="evidence" value="ECO:0007669"/>
    <property type="project" value="TreeGrafter"/>
</dbReference>
<evidence type="ECO:0000256" key="4">
    <source>
        <dbReference type="ARBA" id="ARBA00022679"/>
    </source>
</evidence>
<feature type="transmembrane region" description="Helical" evidence="8">
    <location>
        <begin position="33"/>
        <end position="59"/>
    </location>
</feature>
<dbReference type="SMART" id="SM00388">
    <property type="entry name" value="HisKA"/>
    <property type="match status" value="1"/>
</dbReference>
<keyword evidence="12" id="KW-1185">Reference proteome</keyword>
<dbReference type="Pfam" id="PF02518">
    <property type="entry name" value="HATPase_c"/>
    <property type="match status" value="1"/>
</dbReference>
<dbReference type="GO" id="GO:0005524">
    <property type="term" value="F:ATP binding"/>
    <property type="evidence" value="ECO:0007669"/>
    <property type="project" value="UniProtKB-KW"/>
</dbReference>
<dbReference type="GO" id="GO:0004721">
    <property type="term" value="F:phosphoprotein phosphatase activity"/>
    <property type="evidence" value="ECO:0007669"/>
    <property type="project" value="TreeGrafter"/>
</dbReference>
<evidence type="ECO:0000256" key="5">
    <source>
        <dbReference type="ARBA" id="ARBA00022777"/>
    </source>
</evidence>
<keyword evidence="4" id="KW-0808">Transferase</keyword>
<dbReference type="PROSITE" id="PS50109">
    <property type="entry name" value="HIS_KIN"/>
    <property type="match status" value="1"/>
</dbReference>
<dbReference type="InterPro" id="IPR004358">
    <property type="entry name" value="Sig_transdc_His_kin-like_C"/>
</dbReference>
<evidence type="ECO:0000313" key="12">
    <source>
        <dbReference type="Proteomes" id="UP001244443"/>
    </source>
</evidence>
<gene>
    <name evidence="10" type="ORF">QYS47_05145</name>
    <name evidence="11" type="ORF">QYS48_13310</name>
</gene>
<dbReference type="PANTHER" id="PTHR45453:SF1">
    <property type="entry name" value="PHOSPHATE REGULON SENSOR PROTEIN PHOR"/>
    <property type="match status" value="1"/>
</dbReference>
<protein>
    <recommendedName>
        <fullName evidence="2">histidine kinase</fullName>
        <ecNumber evidence="2">2.7.13.3</ecNumber>
    </recommendedName>
</protein>
<dbReference type="Proteomes" id="UP001232019">
    <property type="component" value="Chromosome"/>
</dbReference>
<accession>A0AA49GEE0</accession>
<keyword evidence="6" id="KW-0902">Two-component regulatory system</keyword>
<dbReference type="GO" id="GO:0000155">
    <property type="term" value="F:phosphorelay sensor kinase activity"/>
    <property type="evidence" value="ECO:0007669"/>
    <property type="project" value="InterPro"/>
</dbReference>
<organism evidence="10">
    <name type="scientific">Marivirga arenosa</name>
    <dbReference type="NCBI Taxonomy" id="3059076"/>
    <lineage>
        <taxon>Bacteria</taxon>
        <taxon>Pseudomonadati</taxon>
        <taxon>Bacteroidota</taxon>
        <taxon>Cytophagia</taxon>
        <taxon>Cytophagales</taxon>
        <taxon>Marivirgaceae</taxon>
        <taxon>Marivirga</taxon>
    </lineage>
</organism>
<dbReference type="Gene3D" id="3.30.565.10">
    <property type="entry name" value="Histidine kinase-like ATPase, C-terminal domain"/>
    <property type="match status" value="1"/>
</dbReference>
<dbReference type="SUPFAM" id="SSF47384">
    <property type="entry name" value="Homodimeric domain of signal transducing histidine kinase"/>
    <property type="match status" value="1"/>
</dbReference>
<evidence type="ECO:0000313" key="10">
    <source>
        <dbReference type="EMBL" id="WKK81655.1"/>
    </source>
</evidence>
<dbReference type="InterPro" id="IPR003661">
    <property type="entry name" value="HisK_dim/P_dom"/>
</dbReference>
<accession>A0AA49GHH0</accession>
<keyword evidence="7 8" id="KW-0472">Membrane</keyword>
<evidence type="ECO:0000259" key="9">
    <source>
        <dbReference type="PROSITE" id="PS50109"/>
    </source>
</evidence>
<dbReference type="CDD" id="cd00082">
    <property type="entry name" value="HisKA"/>
    <property type="match status" value="1"/>
</dbReference>
<dbReference type="CDD" id="cd00075">
    <property type="entry name" value="HATPase"/>
    <property type="match status" value="1"/>
</dbReference>
<dbReference type="EMBL" id="CP129970">
    <property type="protein sequence ID" value="WKK87590.2"/>
    <property type="molecule type" value="Genomic_DNA"/>
</dbReference>
<dbReference type="Proteomes" id="UP001244443">
    <property type="component" value="Chromosome"/>
</dbReference>
<dbReference type="FunFam" id="1.10.287.130:FF:000001">
    <property type="entry name" value="Two-component sensor histidine kinase"/>
    <property type="match status" value="1"/>
</dbReference>